<dbReference type="OrthoDB" id="3786931at2759"/>
<dbReference type="HOGENOM" id="CLU_582882_0_0_1"/>
<dbReference type="PhylomeDB" id="B8M3I1"/>
<evidence type="ECO:0000256" key="1">
    <source>
        <dbReference type="SAM" id="MobiDB-lite"/>
    </source>
</evidence>
<feature type="compositionally biased region" description="Pro residues" evidence="1">
    <location>
        <begin position="360"/>
        <end position="372"/>
    </location>
</feature>
<name>B8M3I1_TALSN</name>
<feature type="region of interest" description="Disordered" evidence="1">
    <location>
        <begin position="297"/>
        <end position="435"/>
    </location>
</feature>
<proteinExistence type="predicted"/>
<dbReference type="InParanoid" id="B8M3I1"/>
<dbReference type="AlphaFoldDB" id="B8M3I1"/>
<dbReference type="STRING" id="441959.B8M3I1"/>
<feature type="region of interest" description="Disordered" evidence="1">
    <location>
        <begin position="211"/>
        <end position="260"/>
    </location>
</feature>
<evidence type="ECO:0000313" key="3">
    <source>
        <dbReference type="Proteomes" id="UP000001745"/>
    </source>
</evidence>
<organism evidence="2 3">
    <name type="scientific">Talaromyces stipitatus (strain ATCC 10500 / CBS 375.48 / QM 6759 / NRRL 1006)</name>
    <name type="common">Penicillium stipitatum</name>
    <dbReference type="NCBI Taxonomy" id="441959"/>
    <lineage>
        <taxon>Eukaryota</taxon>
        <taxon>Fungi</taxon>
        <taxon>Dikarya</taxon>
        <taxon>Ascomycota</taxon>
        <taxon>Pezizomycotina</taxon>
        <taxon>Eurotiomycetes</taxon>
        <taxon>Eurotiomycetidae</taxon>
        <taxon>Eurotiales</taxon>
        <taxon>Trichocomaceae</taxon>
        <taxon>Talaromyces</taxon>
        <taxon>Talaromyces sect. Talaromyces</taxon>
    </lineage>
</organism>
<dbReference type="RefSeq" id="XP_002479316.1">
    <property type="nucleotide sequence ID" value="XM_002479271.1"/>
</dbReference>
<reference evidence="3" key="1">
    <citation type="journal article" date="2015" name="Genome Announc.">
        <title>Genome sequence of the AIDS-associated pathogen Penicillium marneffei (ATCC18224) and its near taxonomic relative Talaromyces stipitatus (ATCC10500).</title>
        <authorList>
            <person name="Nierman W.C."/>
            <person name="Fedorova-Abrams N.D."/>
            <person name="Andrianopoulos A."/>
        </authorList>
    </citation>
    <scope>NUCLEOTIDE SEQUENCE [LARGE SCALE GENOMIC DNA]</scope>
    <source>
        <strain evidence="3">ATCC 10500 / CBS 375.48 / QM 6759 / NRRL 1006</strain>
    </source>
</reference>
<feature type="compositionally biased region" description="Polar residues" evidence="1">
    <location>
        <begin position="302"/>
        <end position="352"/>
    </location>
</feature>
<dbReference type="GeneID" id="8105913"/>
<gene>
    <name evidence="2" type="ORF">TSTA_096020</name>
</gene>
<dbReference type="VEuPathDB" id="FungiDB:TSTA_096020"/>
<feature type="compositionally biased region" description="Polar residues" evidence="1">
    <location>
        <begin position="396"/>
        <end position="411"/>
    </location>
</feature>
<sequence>MSRLTRKDIKQLEDIEQLAKCFYANVKSPHSDCPELRDRIENLSRHLRASTGNIFHKKGGFQCNAHKGLSAEHTSKIFESLRTDLAEAVNTVKSFEFLFGPDENTTLKRVANTQKNVSRWRDEANQCEACVLSRVATNPSLLRELRTLFLAALPIAPDRPIGRLPPIWGYIDQWIGLSGDKNVLHSISDQRAKIMRHAMYEWKLYETKRSAKGAARPNKHDHFHKSFFGRGHTKPAPQPSTPSTPVTQRARNPLISPTLSQTLSRNAYELSETDFLREFSPSKGFYRAPPGNNYPYSFIDMYSQNPERTPSIPPKQQHQSRPANPATTVSPRLSSTWPSMSDLQSSQSQYSCTRAVSRRTPPPPPKPQPIPRTPERNKVLPPIPNVSPLSIPQDKSPPQNRARPSTSSSRSGVFGGWSSGEDVVGKKVKVKTADKKTRVVDVRATAVKGKHRPK</sequence>
<feature type="compositionally biased region" description="Basic residues" evidence="1">
    <location>
        <begin position="217"/>
        <end position="233"/>
    </location>
</feature>
<accession>B8M3I1</accession>
<evidence type="ECO:0000313" key="2">
    <source>
        <dbReference type="EMBL" id="EED22353.1"/>
    </source>
</evidence>
<dbReference type="Proteomes" id="UP000001745">
    <property type="component" value="Unassembled WGS sequence"/>
</dbReference>
<dbReference type="EMBL" id="EQ962653">
    <property type="protein sequence ID" value="EED22353.1"/>
    <property type="molecule type" value="Genomic_DNA"/>
</dbReference>
<protein>
    <submittedName>
        <fullName evidence="2">Uncharacterized protein</fullName>
    </submittedName>
</protein>
<keyword evidence="3" id="KW-1185">Reference proteome</keyword>